<sequence length="332" mass="38621">MSTFMLKNTSLNFTPVSDVFIEKYMVNARGEFVKVYLLLLKYNTSNEPGVNGAILASSLNLLESDVMNALNYWNDQGVIKLVRLDKMNNFNIEFLPLDDVTKETPREVNLLEALNNTDTTDMLRDIERIVGRPLSSKEMEIYLGWQRDFSFSAELILILVEYCASKGKSDYRYIEKVALAWHDMGINSIPMAQTYIKQTEDKWIKFRKILAYLGIKNAEIMKPQEQLLEKWLFTYKFDLPLIQKASDICFERLNRADFKYIDGILSKWVKENIKTMEEVAAKDKQHKSTYNKPAYSTNGKNNNSNTGFNNFEPRSYDYDSLEKKLLGWDNDD</sequence>
<evidence type="ECO:0000256" key="2">
    <source>
        <dbReference type="SAM" id="MobiDB-lite"/>
    </source>
</evidence>
<dbReference type="InterPro" id="IPR034829">
    <property type="entry name" value="DnaD-like_sf"/>
</dbReference>
<dbReference type="PANTHER" id="PTHR37293">
    <property type="entry name" value="PHAGE REPLICATION PROTEIN-RELATED"/>
    <property type="match status" value="1"/>
</dbReference>
<evidence type="ECO:0000313" key="4">
    <source>
        <dbReference type="EMBL" id="PRR82191.1"/>
    </source>
</evidence>
<dbReference type="InterPro" id="IPR053162">
    <property type="entry name" value="DnaD"/>
</dbReference>
<evidence type="ECO:0000256" key="1">
    <source>
        <dbReference type="ARBA" id="ARBA00093462"/>
    </source>
</evidence>
<proteinExistence type="inferred from homology"/>
<keyword evidence="5" id="KW-1185">Reference proteome</keyword>
<dbReference type="PANTHER" id="PTHR37293:SF5">
    <property type="entry name" value="DNA REPLICATION PROTEIN"/>
    <property type="match status" value="1"/>
</dbReference>
<dbReference type="InterPro" id="IPR017019">
    <property type="entry name" value="DNA_replication_prd_bac"/>
</dbReference>
<dbReference type="NCBIfam" id="TIGR01446">
    <property type="entry name" value="DnaD_dom"/>
    <property type="match status" value="2"/>
</dbReference>
<dbReference type="EMBL" id="PVXQ01000019">
    <property type="protein sequence ID" value="PRR82191.1"/>
    <property type="molecule type" value="Genomic_DNA"/>
</dbReference>
<dbReference type="AlphaFoldDB" id="A0A2T0BE63"/>
<evidence type="ECO:0000313" key="5">
    <source>
        <dbReference type="Proteomes" id="UP000239471"/>
    </source>
</evidence>
<gene>
    <name evidence="4" type="ORF">CLVI_19910</name>
</gene>
<accession>A0A2T0BE63</accession>
<feature type="domain" description="DnaB/C C-terminal" evidence="3">
    <location>
        <begin position="124"/>
        <end position="195"/>
    </location>
</feature>
<dbReference type="InterPro" id="IPR006343">
    <property type="entry name" value="DnaB/C_C"/>
</dbReference>
<dbReference type="PIRSF" id="PIRSF033722">
    <property type="entry name" value="DnaD_CA_C3587_prd"/>
    <property type="match status" value="1"/>
</dbReference>
<comment type="similarity">
    <text evidence="1">Belongs to the DnaB/DnaD family.</text>
</comment>
<evidence type="ECO:0000259" key="3">
    <source>
        <dbReference type="Pfam" id="PF07261"/>
    </source>
</evidence>
<feature type="region of interest" description="Disordered" evidence="2">
    <location>
        <begin position="282"/>
        <end position="315"/>
    </location>
</feature>
<comment type="caution">
    <text evidence="4">The sequence shown here is derived from an EMBL/GenBank/DDBJ whole genome shotgun (WGS) entry which is preliminary data.</text>
</comment>
<name>A0A2T0BE63_9CLOT</name>
<feature type="compositionally biased region" description="Low complexity" evidence="2">
    <location>
        <begin position="296"/>
        <end position="311"/>
    </location>
</feature>
<dbReference type="SUPFAM" id="SSF158499">
    <property type="entry name" value="DnaD domain-like"/>
    <property type="match status" value="2"/>
</dbReference>
<feature type="domain" description="DnaB/C C-terminal" evidence="3">
    <location>
        <begin position="226"/>
        <end position="281"/>
    </location>
</feature>
<dbReference type="OrthoDB" id="1652900at2"/>
<protein>
    <submittedName>
        <fullName evidence="4">Replication initiation and membrane attachment</fullName>
    </submittedName>
</protein>
<dbReference type="Proteomes" id="UP000239471">
    <property type="component" value="Unassembled WGS sequence"/>
</dbReference>
<organism evidence="4 5">
    <name type="scientific">Clostridium vincentii</name>
    <dbReference type="NCBI Taxonomy" id="52704"/>
    <lineage>
        <taxon>Bacteria</taxon>
        <taxon>Bacillati</taxon>
        <taxon>Bacillota</taxon>
        <taxon>Clostridia</taxon>
        <taxon>Eubacteriales</taxon>
        <taxon>Clostridiaceae</taxon>
        <taxon>Clostridium</taxon>
    </lineage>
</organism>
<reference evidence="4 5" key="1">
    <citation type="submission" date="2018-03" db="EMBL/GenBank/DDBJ databases">
        <title>Genome sequence of Clostridium vincentii DSM 10228.</title>
        <authorList>
            <person name="Poehlein A."/>
            <person name="Daniel R."/>
        </authorList>
    </citation>
    <scope>NUCLEOTIDE SEQUENCE [LARGE SCALE GENOMIC DNA]</scope>
    <source>
        <strain evidence="4 5">DSM 10228</strain>
    </source>
</reference>
<dbReference type="Pfam" id="PF07261">
    <property type="entry name" value="DnaB_2"/>
    <property type="match status" value="2"/>
</dbReference>
<dbReference type="RefSeq" id="WP_106059959.1">
    <property type="nucleotide sequence ID" value="NZ_PVXQ01000019.1"/>
</dbReference>
<dbReference type="Gene3D" id="1.10.10.630">
    <property type="entry name" value="DnaD domain-like"/>
    <property type="match status" value="2"/>
</dbReference>